<name>A0A813ZHW9_9BILA</name>
<proteinExistence type="predicted"/>
<organism evidence="1 3">
    <name type="scientific">Adineta steineri</name>
    <dbReference type="NCBI Taxonomy" id="433720"/>
    <lineage>
        <taxon>Eukaryota</taxon>
        <taxon>Metazoa</taxon>
        <taxon>Spiralia</taxon>
        <taxon>Gnathifera</taxon>
        <taxon>Rotifera</taxon>
        <taxon>Eurotatoria</taxon>
        <taxon>Bdelloidea</taxon>
        <taxon>Adinetida</taxon>
        <taxon>Adinetidae</taxon>
        <taxon>Adineta</taxon>
    </lineage>
</organism>
<dbReference type="EMBL" id="CAJNOM010000043">
    <property type="protein sequence ID" value="CAF0900520.1"/>
    <property type="molecule type" value="Genomic_DNA"/>
</dbReference>
<evidence type="ECO:0000313" key="2">
    <source>
        <dbReference type="EMBL" id="CAF0929031.1"/>
    </source>
</evidence>
<dbReference type="EMBL" id="CAJNOI010000045">
    <property type="protein sequence ID" value="CAF0929031.1"/>
    <property type="molecule type" value="Genomic_DNA"/>
</dbReference>
<reference evidence="1" key="1">
    <citation type="submission" date="2021-02" db="EMBL/GenBank/DDBJ databases">
        <authorList>
            <person name="Nowell W R."/>
        </authorList>
    </citation>
    <scope>NUCLEOTIDE SEQUENCE</scope>
</reference>
<gene>
    <name evidence="2" type="ORF">BJG266_LOCUS11975</name>
    <name evidence="1" type="ORF">QVE165_LOCUS9449</name>
</gene>
<dbReference type="AlphaFoldDB" id="A0A813ZHW9"/>
<dbReference type="OrthoDB" id="9975848at2759"/>
<protein>
    <submittedName>
        <fullName evidence="1">Uncharacterized protein</fullName>
    </submittedName>
</protein>
<evidence type="ECO:0000313" key="3">
    <source>
        <dbReference type="Proteomes" id="UP000663832"/>
    </source>
</evidence>
<keyword evidence="3" id="KW-1185">Reference proteome</keyword>
<dbReference type="Proteomes" id="UP000663877">
    <property type="component" value="Unassembled WGS sequence"/>
</dbReference>
<dbReference type="Proteomes" id="UP000663832">
    <property type="component" value="Unassembled WGS sequence"/>
</dbReference>
<evidence type="ECO:0000313" key="1">
    <source>
        <dbReference type="EMBL" id="CAF0900520.1"/>
    </source>
</evidence>
<comment type="caution">
    <text evidence="1">The sequence shown here is derived from an EMBL/GenBank/DDBJ whole genome shotgun (WGS) entry which is preliminary data.</text>
</comment>
<accession>A0A813ZHW9</accession>
<sequence length="121" mass="14340">MYDYHHVDPFILSSSCPQSSSLVTCAHRIGGIIDPDFLLQCQIIDKNFEKKINQLKQIPIKYDLLPLNNNNNEYQEDLFLDIGIPYKKHFFNSLEFKQYNSWLIDENQWNIPYTINDDLII</sequence>